<accession>A0A9W8YFU5</accession>
<dbReference type="AlphaFoldDB" id="A0A9W8YFU5"/>
<reference evidence="1" key="1">
    <citation type="submission" date="2022-10" db="EMBL/GenBank/DDBJ databases">
        <title>Tapping the CABI collections for fungal endophytes: first genome assemblies for Collariella, Neodidymelliopsis, Ascochyta clinopodiicola, Didymella pomorum, Didymosphaeria variabile, Neocosmospora piperis and Neocucurbitaria cava.</title>
        <authorList>
            <person name="Hill R."/>
        </authorList>
    </citation>
    <scope>NUCLEOTIDE SEQUENCE</scope>
    <source>
        <strain evidence="1">IMI 356814</strain>
    </source>
</reference>
<dbReference type="Proteomes" id="UP001140560">
    <property type="component" value="Unassembled WGS sequence"/>
</dbReference>
<gene>
    <name evidence="1" type="ORF">N0V83_001252</name>
</gene>
<name>A0A9W8YFU5_9PLEO</name>
<organism evidence="1 2">
    <name type="scientific">Neocucurbitaria cava</name>
    <dbReference type="NCBI Taxonomy" id="798079"/>
    <lineage>
        <taxon>Eukaryota</taxon>
        <taxon>Fungi</taxon>
        <taxon>Dikarya</taxon>
        <taxon>Ascomycota</taxon>
        <taxon>Pezizomycotina</taxon>
        <taxon>Dothideomycetes</taxon>
        <taxon>Pleosporomycetidae</taxon>
        <taxon>Pleosporales</taxon>
        <taxon>Pleosporineae</taxon>
        <taxon>Cucurbitariaceae</taxon>
        <taxon>Neocucurbitaria</taxon>
    </lineage>
</organism>
<protein>
    <submittedName>
        <fullName evidence="1">Uncharacterized protein</fullName>
    </submittedName>
</protein>
<evidence type="ECO:0000313" key="1">
    <source>
        <dbReference type="EMBL" id="KAJ4375972.1"/>
    </source>
</evidence>
<sequence>MRSFAYQELKAQLIFEGKRGTSSDEVFTDSVIKQVQKGFFLENDKERKILRDEAAAVDPEVVRFQTDALVQGLELEIVDMDT</sequence>
<comment type="caution">
    <text evidence="1">The sequence shown here is derived from an EMBL/GenBank/DDBJ whole genome shotgun (WGS) entry which is preliminary data.</text>
</comment>
<proteinExistence type="predicted"/>
<dbReference type="EMBL" id="JAPEUY010000002">
    <property type="protein sequence ID" value="KAJ4375972.1"/>
    <property type="molecule type" value="Genomic_DNA"/>
</dbReference>
<evidence type="ECO:0000313" key="2">
    <source>
        <dbReference type="Proteomes" id="UP001140560"/>
    </source>
</evidence>
<keyword evidence="2" id="KW-1185">Reference proteome</keyword>